<accession>A0A0V1DMW5</accession>
<comment type="caution">
    <text evidence="2">The sequence shown here is derived from an EMBL/GenBank/DDBJ whole genome shotgun (WGS) entry which is preliminary data.</text>
</comment>
<name>A0A0V1DMW5_TRIPS</name>
<gene>
    <name evidence="2" type="ORF">T4D_13607</name>
</gene>
<feature type="compositionally biased region" description="Basic residues" evidence="1">
    <location>
        <begin position="21"/>
        <end position="30"/>
    </location>
</feature>
<evidence type="ECO:0000313" key="3">
    <source>
        <dbReference type="Proteomes" id="UP000054995"/>
    </source>
</evidence>
<dbReference type="AlphaFoldDB" id="A0A0V1DMW5"/>
<dbReference type="Proteomes" id="UP000054995">
    <property type="component" value="Unassembled WGS sequence"/>
</dbReference>
<protein>
    <submittedName>
        <fullName evidence="2">Uncharacterized protein</fullName>
    </submittedName>
</protein>
<organism evidence="2 3">
    <name type="scientific">Trichinella pseudospiralis</name>
    <name type="common">Parasitic roundworm</name>
    <dbReference type="NCBI Taxonomy" id="6337"/>
    <lineage>
        <taxon>Eukaryota</taxon>
        <taxon>Metazoa</taxon>
        <taxon>Ecdysozoa</taxon>
        <taxon>Nematoda</taxon>
        <taxon>Enoplea</taxon>
        <taxon>Dorylaimia</taxon>
        <taxon>Trichinellida</taxon>
        <taxon>Trichinellidae</taxon>
        <taxon>Trichinella</taxon>
    </lineage>
</organism>
<evidence type="ECO:0000256" key="1">
    <source>
        <dbReference type="SAM" id="MobiDB-lite"/>
    </source>
</evidence>
<reference evidence="2 3" key="1">
    <citation type="submission" date="2015-01" db="EMBL/GenBank/DDBJ databases">
        <title>Evolution of Trichinella species and genotypes.</title>
        <authorList>
            <person name="Korhonen P.K."/>
            <person name="Edoardo P."/>
            <person name="Giuseppe L.R."/>
            <person name="Gasser R.B."/>
        </authorList>
    </citation>
    <scope>NUCLEOTIDE SEQUENCE [LARGE SCALE GENOMIC DNA]</scope>
    <source>
        <strain evidence="2">ISS470</strain>
    </source>
</reference>
<proteinExistence type="predicted"/>
<keyword evidence="3" id="KW-1185">Reference proteome</keyword>
<evidence type="ECO:0000313" key="2">
    <source>
        <dbReference type="EMBL" id="KRY62514.1"/>
    </source>
</evidence>
<dbReference type="OrthoDB" id="10335618at2759"/>
<sequence length="30" mass="3628">MEQRKSENTEDMKQITDITKQIKRGKKILH</sequence>
<feature type="region of interest" description="Disordered" evidence="1">
    <location>
        <begin position="1"/>
        <end position="30"/>
    </location>
</feature>
<feature type="compositionally biased region" description="Basic and acidic residues" evidence="1">
    <location>
        <begin position="1"/>
        <end position="14"/>
    </location>
</feature>
<dbReference type="EMBL" id="JYDT01003303">
    <property type="protein sequence ID" value="KRY62514.1"/>
    <property type="molecule type" value="Genomic_DNA"/>
</dbReference>